<dbReference type="Proteomes" id="UP000887159">
    <property type="component" value="Unassembled WGS sequence"/>
</dbReference>
<proteinExistence type="predicted"/>
<dbReference type="EMBL" id="BMAU01021199">
    <property type="protein sequence ID" value="GFX97663.1"/>
    <property type="molecule type" value="Genomic_DNA"/>
</dbReference>
<gene>
    <name evidence="1" type="ORF">TNCV_3065511</name>
</gene>
<keyword evidence="2" id="KW-1185">Reference proteome</keyword>
<sequence>MCSFDNYHNRLIESSSGILLFSNARSTLQAILSGNSQLTQDIIALINTVVAAQRTYTLLWIPVHVVIFGNEQNDNLVKDSRNYPQFSNILALTDADATIRHKLTFRPLTEYFIPELICNHVF</sequence>
<accession>A0A8X6V3A1</accession>
<evidence type="ECO:0008006" key="3">
    <source>
        <dbReference type="Google" id="ProtNLM"/>
    </source>
</evidence>
<evidence type="ECO:0000313" key="1">
    <source>
        <dbReference type="EMBL" id="GFX97663.1"/>
    </source>
</evidence>
<evidence type="ECO:0000313" key="2">
    <source>
        <dbReference type="Proteomes" id="UP000887159"/>
    </source>
</evidence>
<reference evidence="1" key="1">
    <citation type="submission" date="2020-08" db="EMBL/GenBank/DDBJ databases">
        <title>Multicomponent nature underlies the extraordinary mechanical properties of spider dragline silk.</title>
        <authorList>
            <person name="Kono N."/>
            <person name="Nakamura H."/>
            <person name="Mori M."/>
            <person name="Yoshida Y."/>
            <person name="Ohtoshi R."/>
            <person name="Malay A.D."/>
            <person name="Moran D.A.P."/>
            <person name="Tomita M."/>
            <person name="Numata K."/>
            <person name="Arakawa K."/>
        </authorList>
    </citation>
    <scope>NUCLEOTIDE SEQUENCE</scope>
</reference>
<organism evidence="1 2">
    <name type="scientific">Trichonephila clavipes</name>
    <name type="common">Golden silk orbweaver</name>
    <name type="synonym">Nephila clavipes</name>
    <dbReference type="NCBI Taxonomy" id="2585209"/>
    <lineage>
        <taxon>Eukaryota</taxon>
        <taxon>Metazoa</taxon>
        <taxon>Ecdysozoa</taxon>
        <taxon>Arthropoda</taxon>
        <taxon>Chelicerata</taxon>
        <taxon>Arachnida</taxon>
        <taxon>Araneae</taxon>
        <taxon>Araneomorphae</taxon>
        <taxon>Entelegynae</taxon>
        <taxon>Araneoidea</taxon>
        <taxon>Nephilidae</taxon>
        <taxon>Trichonephila</taxon>
    </lineage>
</organism>
<name>A0A8X6V3A1_TRICX</name>
<comment type="caution">
    <text evidence="1">The sequence shown here is derived from an EMBL/GenBank/DDBJ whole genome shotgun (WGS) entry which is preliminary data.</text>
</comment>
<protein>
    <recommendedName>
        <fullName evidence="3">RNase H type-1 domain-containing protein</fullName>
    </recommendedName>
</protein>
<dbReference type="AlphaFoldDB" id="A0A8X6V3A1"/>